<dbReference type="Gene3D" id="3.30.450.20">
    <property type="entry name" value="PAS domain"/>
    <property type="match status" value="1"/>
</dbReference>
<keyword evidence="4" id="KW-0808">Transferase</keyword>
<comment type="caution">
    <text evidence="13">The sequence shown here is derived from an EMBL/GenBank/DDBJ whole genome shotgun (WGS) entry which is preliminary data.</text>
</comment>
<feature type="coiled-coil region" evidence="9">
    <location>
        <begin position="400"/>
        <end position="434"/>
    </location>
</feature>
<dbReference type="PROSITE" id="PS50885">
    <property type="entry name" value="HAMP"/>
    <property type="match status" value="1"/>
</dbReference>
<evidence type="ECO:0000256" key="6">
    <source>
        <dbReference type="ARBA" id="ARBA00022777"/>
    </source>
</evidence>
<evidence type="ECO:0000256" key="10">
    <source>
        <dbReference type="SAM" id="MobiDB-lite"/>
    </source>
</evidence>
<dbReference type="Gene3D" id="3.30.565.10">
    <property type="entry name" value="Histidine kinase-like ATPase, C-terminal domain"/>
    <property type="match status" value="1"/>
</dbReference>
<evidence type="ECO:0000256" key="4">
    <source>
        <dbReference type="ARBA" id="ARBA00022679"/>
    </source>
</evidence>
<gene>
    <name evidence="13" type="ORF">IFO66_05545</name>
</gene>
<feature type="region of interest" description="Disordered" evidence="10">
    <location>
        <begin position="90"/>
        <end position="109"/>
    </location>
</feature>
<dbReference type="SMART" id="SM00304">
    <property type="entry name" value="HAMP"/>
    <property type="match status" value="1"/>
</dbReference>
<keyword evidence="6 13" id="KW-0418">Kinase</keyword>
<keyword evidence="3" id="KW-0597">Phosphoprotein</keyword>
<sequence length="643" mass="75020">MNLRYKLFSGFVLLIIIPLFLLGTITFTITFKMIEKKYSEQTEFSMQAMGHSIRSVFKEVEKIIDNGIANNIFQLALISPNVKDQDLVRAEETEASKNSSSGTESVQPPLKVTDLKGIDYLEMNNRQQVFRRLLFNHPSISYAFLYNLKGYTYYPGSGYTDIIPIFAKENFKTMPFEEFIKHPIYDEVMNSKGSPVWLGPNEIPELTGSEQVFTQIKVVKDLYTLKNLGVLIVQVNDWDIETFFNNFYHVEQMRNSRFFIVNENGLILFDNEKRLNGNKLPNYLDKPLEMKEGYHSYKDKFNDQDSVLSFYEIPEYGWHLVSVRSWNSLSNEMTEYIKWVSIIMLICMLGALLFLFLFMNRVTKHIVRTVRFMRRVEEGDLQARVDEEGQDELRLLSRGFNRLIDRVTDLLEQVKQEQQQKNKAEMRVLQAQIKPHFLFNTLESINVLAIQNEGRKVSHMVHRLGNILRISIQDKEEITIRQELEYLMSYLEIQKFRFEDVFNFEFDVPEELMHCMIQKLTLQPLVENCIQHGFDGISYTGLIRISACSIDGRIILRVEDNGIGISAKQLMRFQYMQDDDSKSLIPQEEKALNMERRGLGVRSVADRIRIQYGSQYGLIICSAPDKGTIIQCTIPRYEQGENK</sequence>
<evidence type="ECO:0000259" key="12">
    <source>
        <dbReference type="PROSITE" id="PS50885"/>
    </source>
</evidence>
<feature type="transmembrane region" description="Helical" evidence="11">
    <location>
        <begin position="7"/>
        <end position="31"/>
    </location>
</feature>
<keyword evidence="2" id="KW-1003">Cell membrane</keyword>
<proteinExistence type="predicted"/>
<dbReference type="Pfam" id="PF00672">
    <property type="entry name" value="HAMP"/>
    <property type="match status" value="1"/>
</dbReference>
<dbReference type="SUPFAM" id="SSF55874">
    <property type="entry name" value="ATPase domain of HSP90 chaperone/DNA topoisomerase II/histidine kinase"/>
    <property type="match status" value="1"/>
</dbReference>
<protein>
    <submittedName>
        <fullName evidence="13">Sensor histidine kinase</fullName>
    </submittedName>
</protein>
<dbReference type="GO" id="GO:0016301">
    <property type="term" value="F:kinase activity"/>
    <property type="evidence" value="ECO:0007669"/>
    <property type="project" value="UniProtKB-KW"/>
</dbReference>
<organism evidence="13 14">
    <name type="scientific">Paenibacillus arenosi</name>
    <dbReference type="NCBI Taxonomy" id="2774142"/>
    <lineage>
        <taxon>Bacteria</taxon>
        <taxon>Bacillati</taxon>
        <taxon>Bacillota</taxon>
        <taxon>Bacilli</taxon>
        <taxon>Bacillales</taxon>
        <taxon>Paenibacillaceae</taxon>
        <taxon>Paenibacillus</taxon>
    </lineage>
</organism>
<keyword evidence="8 11" id="KW-0472">Membrane</keyword>
<reference evidence="13 14" key="1">
    <citation type="submission" date="2020-09" db="EMBL/GenBank/DDBJ databases">
        <title>Paenibacillus sp. CAU 1523 isolated from sand of Haeundae Beach.</title>
        <authorList>
            <person name="Kim W."/>
        </authorList>
    </citation>
    <scope>NUCLEOTIDE SEQUENCE [LARGE SCALE GENOMIC DNA]</scope>
    <source>
        <strain evidence="13 14">CAU 1523</strain>
    </source>
</reference>
<dbReference type="CDD" id="cd06225">
    <property type="entry name" value="HAMP"/>
    <property type="match status" value="1"/>
</dbReference>
<feature type="domain" description="HAMP" evidence="12">
    <location>
        <begin position="360"/>
        <end position="412"/>
    </location>
</feature>
<dbReference type="PANTHER" id="PTHR34220">
    <property type="entry name" value="SENSOR HISTIDINE KINASE YPDA"/>
    <property type="match status" value="1"/>
</dbReference>
<dbReference type="InterPro" id="IPR010559">
    <property type="entry name" value="Sig_transdc_His_kin_internal"/>
</dbReference>
<feature type="transmembrane region" description="Helical" evidence="11">
    <location>
        <begin position="336"/>
        <end position="358"/>
    </location>
</feature>
<dbReference type="Proteomes" id="UP000634529">
    <property type="component" value="Unassembled WGS sequence"/>
</dbReference>
<name>A0ABR9AVN2_9BACL</name>
<dbReference type="InterPro" id="IPR033479">
    <property type="entry name" value="dCache_1"/>
</dbReference>
<dbReference type="SUPFAM" id="SSF158472">
    <property type="entry name" value="HAMP domain-like"/>
    <property type="match status" value="1"/>
</dbReference>
<accession>A0ABR9AVN2</accession>
<evidence type="ECO:0000256" key="11">
    <source>
        <dbReference type="SAM" id="Phobius"/>
    </source>
</evidence>
<evidence type="ECO:0000313" key="13">
    <source>
        <dbReference type="EMBL" id="MBD8497768.1"/>
    </source>
</evidence>
<evidence type="ECO:0000256" key="1">
    <source>
        <dbReference type="ARBA" id="ARBA00004651"/>
    </source>
</evidence>
<evidence type="ECO:0000256" key="9">
    <source>
        <dbReference type="SAM" id="Coils"/>
    </source>
</evidence>
<dbReference type="Gene3D" id="6.10.340.10">
    <property type="match status" value="1"/>
</dbReference>
<keyword evidence="7 11" id="KW-1133">Transmembrane helix</keyword>
<evidence type="ECO:0000256" key="5">
    <source>
        <dbReference type="ARBA" id="ARBA00022692"/>
    </source>
</evidence>
<evidence type="ECO:0000256" key="3">
    <source>
        <dbReference type="ARBA" id="ARBA00022553"/>
    </source>
</evidence>
<dbReference type="PANTHER" id="PTHR34220:SF7">
    <property type="entry name" value="SENSOR HISTIDINE KINASE YPDA"/>
    <property type="match status" value="1"/>
</dbReference>
<dbReference type="EMBL" id="JACYTN010000002">
    <property type="protein sequence ID" value="MBD8497768.1"/>
    <property type="molecule type" value="Genomic_DNA"/>
</dbReference>
<evidence type="ECO:0000313" key="14">
    <source>
        <dbReference type="Proteomes" id="UP000634529"/>
    </source>
</evidence>
<dbReference type="InterPro" id="IPR050640">
    <property type="entry name" value="Bact_2-comp_sensor_kinase"/>
</dbReference>
<dbReference type="InterPro" id="IPR003594">
    <property type="entry name" value="HATPase_dom"/>
</dbReference>
<keyword evidence="5 11" id="KW-0812">Transmembrane</keyword>
<feature type="compositionally biased region" description="Polar residues" evidence="10">
    <location>
        <begin position="96"/>
        <end position="106"/>
    </location>
</feature>
<comment type="subcellular location">
    <subcellularLocation>
        <location evidence="1">Cell membrane</location>
        <topology evidence="1">Multi-pass membrane protein</topology>
    </subcellularLocation>
</comment>
<dbReference type="RefSeq" id="WP_192024147.1">
    <property type="nucleotide sequence ID" value="NZ_JACYTN010000002.1"/>
</dbReference>
<keyword evidence="9" id="KW-0175">Coiled coil</keyword>
<dbReference type="InterPro" id="IPR036890">
    <property type="entry name" value="HATPase_C_sf"/>
</dbReference>
<dbReference type="Pfam" id="PF02518">
    <property type="entry name" value="HATPase_c"/>
    <property type="match status" value="1"/>
</dbReference>
<evidence type="ECO:0000256" key="2">
    <source>
        <dbReference type="ARBA" id="ARBA00022475"/>
    </source>
</evidence>
<evidence type="ECO:0000256" key="7">
    <source>
        <dbReference type="ARBA" id="ARBA00022989"/>
    </source>
</evidence>
<dbReference type="Pfam" id="PF06580">
    <property type="entry name" value="His_kinase"/>
    <property type="match status" value="1"/>
</dbReference>
<keyword evidence="14" id="KW-1185">Reference proteome</keyword>
<dbReference type="Pfam" id="PF02743">
    <property type="entry name" value="dCache_1"/>
    <property type="match status" value="1"/>
</dbReference>
<dbReference type="InterPro" id="IPR003660">
    <property type="entry name" value="HAMP_dom"/>
</dbReference>
<evidence type="ECO:0000256" key="8">
    <source>
        <dbReference type="ARBA" id="ARBA00023136"/>
    </source>
</evidence>